<proteinExistence type="predicted"/>
<dbReference type="InterPro" id="IPR020355">
    <property type="entry name" value="Uncharacterised_YhcU"/>
</dbReference>
<accession>A0A0K6GKM5</accession>
<organism evidence="1 2">
    <name type="scientific">Anoxybacillus suryakundensis</name>
    <dbReference type="NCBI Taxonomy" id="1325335"/>
    <lineage>
        <taxon>Bacteria</taxon>
        <taxon>Bacillati</taxon>
        <taxon>Bacillota</taxon>
        <taxon>Bacilli</taxon>
        <taxon>Bacillales</taxon>
        <taxon>Anoxybacillaceae</taxon>
        <taxon>Anoxybacillus</taxon>
    </lineage>
</organism>
<keyword evidence="2" id="KW-1185">Reference proteome</keyword>
<reference evidence="2" key="1">
    <citation type="submission" date="2015-08" db="EMBL/GenBank/DDBJ databases">
        <authorList>
            <person name="Varghese N."/>
        </authorList>
    </citation>
    <scope>NUCLEOTIDE SEQUENCE [LARGE SCALE GENOMIC DNA]</scope>
    <source>
        <strain evidence="2">DSM 27374</strain>
    </source>
</reference>
<dbReference type="Pfam" id="PF17326">
    <property type="entry name" value="DUF5365"/>
    <property type="match status" value="1"/>
</dbReference>
<dbReference type="EMBL" id="CYGZ01000003">
    <property type="protein sequence ID" value="CUA79197.1"/>
    <property type="molecule type" value="Genomic_DNA"/>
</dbReference>
<protein>
    <recommendedName>
        <fullName evidence="3">YhcU</fullName>
    </recommendedName>
</protein>
<dbReference type="Proteomes" id="UP000182738">
    <property type="component" value="Unassembled WGS sequence"/>
</dbReference>
<gene>
    <name evidence="1" type="ORF">Ga0061060_10316</name>
</gene>
<dbReference type="RefSeq" id="WP_245191136.1">
    <property type="nucleotide sequence ID" value="NZ_BAABDZ010000029.1"/>
</dbReference>
<sequence>MRQLKSVYVATEEQKQYIHSLIEQFYTCIFPKYFTDDEIDTFQSLGILQFESSTYDGTLKEAFTIISALQSLQAIIEFTSFHRHSADYEQLFQHNIEQLEQHGISFPLTLEHFLHQKDEYISMYIKPVHAWVM</sequence>
<evidence type="ECO:0000313" key="1">
    <source>
        <dbReference type="EMBL" id="CUA79197.1"/>
    </source>
</evidence>
<evidence type="ECO:0008006" key="3">
    <source>
        <dbReference type="Google" id="ProtNLM"/>
    </source>
</evidence>
<name>A0A0K6GKM5_9BACL</name>
<evidence type="ECO:0000313" key="2">
    <source>
        <dbReference type="Proteomes" id="UP000182738"/>
    </source>
</evidence>
<dbReference type="AlphaFoldDB" id="A0A0K6GKM5"/>